<proteinExistence type="predicted"/>
<dbReference type="GO" id="GO:0004364">
    <property type="term" value="F:glutathione transferase activity"/>
    <property type="evidence" value="ECO:0007669"/>
    <property type="project" value="InterPro"/>
</dbReference>
<sequence length="134" mass="15323">MGLTIHAMSGNKNVFKALIAAEYSDVKVELTKDFQMRVTNKTPKFLKMNPLWKRGLCSRVILLVMGQIKQWIDFTTTEIDANIGRWLYPRLGYQVYLPPAEEAAIFALKRALGALNTHLALSWLETLSHWLMLS</sequence>
<evidence type="ECO:0000313" key="2">
    <source>
        <dbReference type="Proteomes" id="UP001161247"/>
    </source>
</evidence>
<dbReference type="InterPro" id="IPR036282">
    <property type="entry name" value="Glutathione-S-Trfase_C_sf"/>
</dbReference>
<dbReference type="Gene3D" id="3.40.30.10">
    <property type="entry name" value="Glutaredoxin"/>
    <property type="match status" value="1"/>
</dbReference>
<dbReference type="Gene3D" id="1.20.1050.10">
    <property type="match status" value="1"/>
</dbReference>
<dbReference type="Proteomes" id="UP001161247">
    <property type="component" value="Chromosome 3"/>
</dbReference>
<dbReference type="PANTHER" id="PTHR44372">
    <property type="entry name" value="ELONGATION FACTOR 1-GAMMA 1-RELATED"/>
    <property type="match status" value="1"/>
</dbReference>
<accession>A0AAV1CU99</accession>
<organism evidence="1 2">
    <name type="scientific">Oldenlandia corymbosa var. corymbosa</name>
    <dbReference type="NCBI Taxonomy" id="529605"/>
    <lineage>
        <taxon>Eukaryota</taxon>
        <taxon>Viridiplantae</taxon>
        <taxon>Streptophyta</taxon>
        <taxon>Embryophyta</taxon>
        <taxon>Tracheophyta</taxon>
        <taxon>Spermatophyta</taxon>
        <taxon>Magnoliopsida</taxon>
        <taxon>eudicotyledons</taxon>
        <taxon>Gunneridae</taxon>
        <taxon>Pentapetalae</taxon>
        <taxon>asterids</taxon>
        <taxon>lamiids</taxon>
        <taxon>Gentianales</taxon>
        <taxon>Rubiaceae</taxon>
        <taxon>Rubioideae</taxon>
        <taxon>Spermacoceae</taxon>
        <taxon>Hedyotis-Oldenlandia complex</taxon>
        <taxon>Oldenlandia</taxon>
    </lineage>
</organism>
<dbReference type="SUPFAM" id="SSF47616">
    <property type="entry name" value="GST C-terminal domain-like"/>
    <property type="match status" value="1"/>
</dbReference>
<protein>
    <submittedName>
        <fullName evidence="1">OLC1v1035979C1</fullName>
    </submittedName>
</protein>
<dbReference type="EMBL" id="OX459120">
    <property type="protein sequence ID" value="CAI9099194.1"/>
    <property type="molecule type" value="Genomic_DNA"/>
</dbReference>
<keyword evidence="2" id="KW-1185">Reference proteome</keyword>
<reference evidence="1" key="1">
    <citation type="submission" date="2023-03" db="EMBL/GenBank/DDBJ databases">
        <authorList>
            <person name="Julca I."/>
        </authorList>
    </citation>
    <scope>NUCLEOTIDE SEQUENCE</scope>
</reference>
<evidence type="ECO:0000313" key="1">
    <source>
        <dbReference type="EMBL" id="CAI9099194.1"/>
    </source>
</evidence>
<name>A0AAV1CU99_OLDCO</name>
<gene>
    <name evidence="1" type="ORF">OLC1_LOCUS9261</name>
</gene>
<dbReference type="AlphaFoldDB" id="A0AAV1CU99"/>
<dbReference type="InterPro" id="IPR044628">
    <property type="entry name" value="EF-1-gamma_plant"/>
</dbReference>
<dbReference type="PANTHER" id="PTHR44372:SF1">
    <property type="entry name" value="ELONGATION FACTOR 1-GAMMA 3"/>
    <property type="match status" value="1"/>
</dbReference>